<evidence type="ECO:0000256" key="1">
    <source>
        <dbReference type="SAM" id="MobiDB-lite"/>
    </source>
</evidence>
<sequence>MTSAPLGPFPHNPSRPGSHMYSKHMYNTQYVYYCRSLRNFDKNMLATHTIMYI</sequence>
<proteinExistence type="predicted"/>
<reference evidence="2" key="2">
    <citation type="journal article" date="2015" name="Fish Shellfish Immunol.">
        <title>Early steps in the European eel (Anguilla anguilla)-Vibrio vulnificus interaction in the gills: Role of the RtxA13 toxin.</title>
        <authorList>
            <person name="Callol A."/>
            <person name="Pajuelo D."/>
            <person name="Ebbesson L."/>
            <person name="Teles M."/>
            <person name="MacKenzie S."/>
            <person name="Amaro C."/>
        </authorList>
    </citation>
    <scope>NUCLEOTIDE SEQUENCE</scope>
</reference>
<organism evidence="2">
    <name type="scientific">Anguilla anguilla</name>
    <name type="common">European freshwater eel</name>
    <name type="synonym">Muraena anguilla</name>
    <dbReference type="NCBI Taxonomy" id="7936"/>
    <lineage>
        <taxon>Eukaryota</taxon>
        <taxon>Metazoa</taxon>
        <taxon>Chordata</taxon>
        <taxon>Craniata</taxon>
        <taxon>Vertebrata</taxon>
        <taxon>Euteleostomi</taxon>
        <taxon>Actinopterygii</taxon>
        <taxon>Neopterygii</taxon>
        <taxon>Teleostei</taxon>
        <taxon>Anguilliformes</taxon>
        <taxon>Anguillidae</taxon>
        <taxon>Anguilla</taxon>
    </lineage>
</organism>
<dbReference type="EMBL" id="GBXM01068659">
    <property type="protein sequence ID" value="JAH39918.1"/>
    <property type="molecule type" value="Transcribed_RNA"/>
</dbReference>
<accession>A0A0E9PEY1</accession>
<feature type="region of interest" description="Disordered" evidence="1">
    <location>
        <begin position="1"/>
        <end position="20"/>
    </location>
</feature>
<dbReference type="AlphaFoldDB" id="A0A0E9PEY1"/>
<evidence type="ECO:0000313" key="2">
    <source>
        <dbReference type="EMBL" id="JAH02645.1"/>
    </source>
</evidence>
<protein>
    <submittedName>
        <fullName evidence="2">Uncharacterized protein</fullName>
    </submittedName>
</protein>
<dbReference type="EMBL" id="GBXM01105932">
    <property type="protein sequence ID" value="JAH02645.1"/>
    <property type="molecule type" value="Transcribed_RNA"/>
</dbReference>
<name>A0A0E9PEY1_ANGAN</name>
<reference evidence="2" key="1">
    <citation type="submission" date="2014-11" db="EMBL/GenBank/DDBJ databases">
        <authorList>
            <person name="Amaro Gonzalez C."/>
        </authorList>
    </citation>
    <scope>NUCLEOTIDE SEQUENCE</scope>
</reference>